<accession>A0A9X5BKU5</accession>
<sequence>MSRKDLTGLDTSKYRYCSECGKILPLCHFEVSSINKNKTKIYNQICKRCEKNRQLKPKMPTKMKVLDENNNVQFAEDIEENDNPINVKLINVFETFVQIEGTYNYWISNYGRVVNNLRNPFKYHVHSVANHYTMNFFDIDGSANMEDHYTKNLMGKIFLKNPNNYTKIWFIDGDKNNFYYKNLVYVSSKDYDDLMYGRKDIDDIEIKQEYYEYPNKARSKAYAVYQGIYNRCYKRDKYTNYHDCYDGATICKEWLENPELFIDWYLENYYPVKDEIMVVDKDLFGNGSKEYSPDNCCIVPVTINAMLTNCKKHDNPAHTAASDLPLGVRYNPDTHMYYGEITPFGHDEPAKLEEWNTPEEAFEEYRIIKKADITVMAVKYKNYIPQRVFDALIRYEVKPYIED</sequence>
<dbReference type="RefSeq" id="WP_160562377.1">
    <property type="nucleotide sequence ID" value="NZ_QZDT01000100.1"/>
</dbReference>
<comment type="caution">
    <text evidence="1">The sequence shown here is derived from an EMBL/GenBank/DDBJ whole genome shotgun (WGS) entry which is preliminary data.</text>
</comment>
<evidence type="ECO:0000313" key="2">
    <source>
        <dbReference type="Proteomes" id="UP001154420"/>
    </source>
</evidence>
<dbReference type="EMBL" id="QZDT01000100">
    <property type="protein sequence ID" value="NBJ95492.1"/>
    <property type="molecule type" value="Genomic_DNA"/>
</dbReference>
<organism evidence="1 2">
    <name type="scientific">Parablautia muri</name>
    <dbReference type="NCBI Taxonomy" id="2320879"/>
    <lineage>
        <taxon>Bacteria</taxon>
        <taxon>Bacillati</taxon>
        <taxon>Bacillota</taxon>
        <taxon>Clostridia</taxon>
        <taxon>Lachnospirales</taxon>
        <taxon>Lachnospiraceae</taxon>
        <taxon>Parablautia</taxon>
    </lineage>
</organism>
<proteinExistence type="predicted"/>
<dbReference type="Proteomes" id="UP001154420">
    <property type="component" value="Unassembled WGS sequence"/>
</dbReference>
<name>A0A9X5BKU5_9FIRM</name>
<evidence type="ECO:0000313" key="1">
    <source>
        <dbReference type="EMBL" id="NBJ95492.1"/>
    </source>
</evidence>
<reference evidence="1" key="1">
    <citation type="submission" date="2018-09" db="EMBL/GenBank/DDBJ databases">
        <title>Murine metabolic-syndrome-specific gut microbial biobank.</title>
        <authorList>
            <person name="Liu C."/>
        </authorList>
    </citation>
    <scope>NUCLEOTIDE SEQUENCE</scope>
    <source>
        <strain evidence="1">D42-62</strain>
    </source>
</reference>
<dbReference type="OrthoDB" id="2869809at2"/>
<dbReference type="AlphaFoldDB" id="A0A9X5BKU5"/>
<protein>
    <submittedName>
        <fullName evidence="1">Uncharacterized protein</fullName>
    </submittedName>
</protein>
<keyword evidence="2" id="KW-1185">Reference proteome</keyword>
<dbReference type="Gene3D" id="3.90.75.20">
    <property type="match status" value="1"/>
</dbReference>
<gene>
    <name evidence="1" type="ORF">D5281_23980</name>
</gene>